<sequence length="534" mass="60621">MRKTHPIDDPFPLNQLLALLICCRFELYFWQHFICHINLLTSTTKSYTMLLAEGVSHGGGGTYESSIVDSIPIHPMGVKPLGNQYFTNVLNARRHIGAVSHLPDEMILHLLEYLDTNSLRKLAATCRFLYAFGQLDDLWKALFLESPHSPPGNELVWKGTWKATHLRIPAEEQSRIDCSNVFSDVLHRPFACSHISLAKYASTIPASNAISRLPSLAYDEFAQSWSNTPFILTDCIQTWPVCQEWNIQQLHQKFSNVSFRAEAVDWPLSTYYKYMLENEDESPLYLFDRWFAEKMNMEIGPRNSSAYWPPDCFGPDLFEVLDAERPAHRWLIVGPERSGSTFHKDPNATSAWNAVVQGSKYWIMFPPSTQVPGVFVSEDSSEVTSPLSIAEWLLEFHAEARKLSGCIEGVCKAGEILHVPSGWWHLVVNLETGIALTQNFVPKSHLTDVLLFLKNKPDQVTGFKKTISGPFELFVQRLEQSYPELLNVALKELKQRCERKKGKWENAVGTKSEAENRGGGFSFGFSEDDNEEIP</sequence>
<dbReference type="InterPro" id="IPR003347">
    <property type="entry name" value="JmjC_dom"/>
</dbReference>
<dbReference type="PROSITE" id="PS51184">
    <property type="entry name" value="JMJC"/>
    <property type="match status" value="1"/>
</dbReference>
<feature type="region of interest" description="Disordered" evidence="1">
    <location>
        <begin position="504"/>
        <end position="534"/>
    </location>
</feature>
<dbReference type="InterPro" id="IPR041667">
    <property type="entry name" value="Cupin_8"/>
</dbReference>
<name>A0AAN7UA64_9PEZI</name>
<dbReference type="Proteomes" id="UP001305414">
    <property type="component" value="Unassembled WGS sequence"/>
</dbReference>
<feature type="domain" description="JmjC" evidence="3">
    <location>
        <begin position="297"/>
        <end position="457"/>
    </location>
</feature>
<dbReference type="GO" id="GO:0000987">
    <property type="term" value="F:cis-regulatory region sequence-specific DNA binding"/>
    <property type="evidence" value="ECO:0007669"/>
    <property type="project" value="TreeGrafter"/>
</dbReference>
<dbReference type="PROSITE" id="PS50181">
    <property type="entry name" value="FBOX"/>
    <property type="match status" value="1"/>
</dbReference>
<reference evidence="4 5" key="1">
    <citation type="submission" date="2023-10" db="EMBL/GenBank/DDBJ databases">
        <title>Draft genome sequence of Xylaria bambusicola isolate GMP-LS, the root and basal stem rot pathogen of sugarcane in Indonesia.</title>
        <authorList>
            <person name="Selvaraj P."/>
            <person name="Muralishankar V."/>
            <person name="Muruganantham S."/>
            <person name="Sp S."/>
            <person name="Haryani S."/>
            <person name="Lau K.J.X."/>
            <person name="Naqvi N.I."/>
        </authorList>
    </citation>
    <scope>NUCLEOTIDE SEQUENCE [LARGE SCALE GENOMIC DNA]</scope>
    <source>
        <strain evidence="4">GMP-LS</strain>
    </source>
</reference>
<dbReference type="Pfam" id="PF13621">
    <property type="entry name" value="Cupin_8"/>
    <property type="match status" value="1"/>
</dbReference>
<dbReference type="Gene3D" id="2.60.120.650">
    <property type="entry name" value="Cupin"/>
    <property type="match status" value="1"/>
</dbReference>
<evidence type="ECO:0000259" key="3">
    <source>
        <dbReference type="PROSITE" id="PS51184"/>
    </source>
</evidence>
<protein>
    <submittedName>
        <fullName evidence="4">Uncharacterized protein</fullName>
    </submittedName>
</protein>
<dbReference type="SUPFAM" id="SSF51197">
    <property type="entry name" value="Clavaminate synthase-like"/>
    <property type="match status" value="1"/>
</dbReference>
<dbReference type="InterPro" id="IPR036047">
    <property type="entry name" value="F-box-like_dom_sf"/>
</dbReference>
<dbReference type="SUPFAM" id="SSF81383">
    <property type="entry name" value="F-box domain"/>
    <property type="match status" value="1"/>
</dbReference>
<dbReference type="EMBL" id="JAWHQM010000001">
    <property type="protein sequence ID" value="KAK5624748.1"/>
    <property type="molecule type" value="Genomic_DNA"/>
</dbReference>
<evidence type="ECO:0000313" key="5">
    <source>
        <dbReference type="Proteomes" id="UP001305414"/>
    </source>
</evidence>
<accession>A0AAN7UA64</accession>
<gene>
    <name evidence="4" type="ORF">RRF57_000464</name>
</gene>
<dbReference type="AlphaFoldDB" id="A0AAN7UA64"/>
<feature type="domain" description="F-box" evidence="2">
    <location>
        <begin position="96"/>
        <end position="142"/>
    </location>
</feature>
<dbReference type="Pfam" id="PF12937">
    <property type="entry name" value="F-box-like"/>
    <property type="match status" value="1"/>
</dbReference>
<dbReference type="Gene3D" id="1.20.1280.50">
    <property type="match status" value="1"/>
</dbReference>
<dbReference type="InterPro" id="IPR001810">
    <property type="entry name" value="F-box_dom"/>
</dbReference>
<keyword evidence="5" id="KW-1185">Reference proteome</keyword>
<organism evidence="4 5">
    <name type="scientific">Xylaria bambusicola</name>
    <dbReference type="NCBI Taxonomy" id="326684"/>
    <lineage>
        <taxon>Eukaryota</taxon>
        <taxon>Fungi</taxon>
        <taxon>Dikarya</taxon>
        <taxon>Ascomycota</taxon>
        <taxon>Pezizomycotina</taxon>
        <taxon>Sordariomycetes</taxon>
        <taxon>Xylariomycetidae</taxon>
        <taxon>Xylariales</taxon>
        <taxon>Xylariaceae</taxon>
        <taxon>Xylaria</taxon>
    </lineage>
</organism>
<evidence type="ECO:0000313" key="4">
    <source>
        <dbReference type="EMBL" id="KAK5624748.1"/>
    </source>
</evidence>
<comment type="caution">
    <text evidence="4">The sequence shown here is derived from an EMBL/GenBank/DDBJ whole genome shotgun (WGS) entry which is preliminary data.</text>
</comment>
<dbReference type="SMART" id="SM00558">
    <property type="entry name" value="JmjC"/>
    <property type="match status" value="1"/>
</dbReference>
<dbReference type="GO" id="GO:0005634">
    <property type="term" value="C:nucleus"/>
    <property type="evidence" value="ECO:0007669"/>
    <property type="project" value="TreeGrafter"/>
</dbReference>
<evidence type="ECO:0000259" key="2">
    <source>
        <dbReference type="PROSITE" id="PS50181"/>
    </source>
</evidence>
<proteinExistence type="predicted"/>
<evidence type="ECO:0000256" key="1">
    <source>
        <dbReference type="SAM" id="MobiDB-lite"/>
    </source>
</evidence>
<dbReference type="SMART" id="SM00256">
    <property type="entry name" value="FBOX"/>
    <property type="match status" value="1"/>
</dbReference>
<dbReference type="InterPro" id="IPR050910">
    <property type="entry name" value="JMJD6_ArgDemeth/LysHydrox"/>
</dbReference>
<dbReference type="PANTHER" id="PTHR12480">
    <property type="entry name" value="ARGININE DEMETHYLASE AND LYSYL-HYDROXYLASE JMJD"/>
    <property type="match status" value="1"/>
</dbReference>
<dbReference type="PANTHER" id="PTHR12480:SF21">
    <property type="entry name" value="JMJC DOMAIN-CONTAINING PROTEIN 8"/>
    <property type="match status" value="1"/>
</dbReference>